<evidence type="ECO:0000256" key="1">
    <source>
        <dbReference type="SAM" id="MobiDB-lite"/>
    </source>
</evidence>
<dbReference type="PANTHER" id="PTHR30163:SF8">
    <property type="entry name" value="LYTIC MUREIN TRANSGLYCOSYLASE"/>
    <property type="match status" value="1"/>
</dbReference>
<feature type="domain" description="Transglycosylase SLT" evidence="2">
    <location>
        <begin position="205"/>
        <end position="249"/>
    </location>
</feature>
<name>A0A1H2D0C8_9ACTN</name>
<sequence length="288" mass="29284">MAALVVTAVASGAYLVPKALEAAPAPSVTPRFGESGQGAVPPVLESAGGLPGAGGLPPSYPVPGLGTGLPGTGLPGVGLPGVGVSGLPGYTQPTVAAVRPADALAGWAEQVGTKVGVPVVAVQAYGYAELVATQTTPTCRLSWTTLAAIGKVESSHGSYNGAVLRADGVAEPTIYGLPMDGKGGRRLIADTDRGALDGDTTFDRAIGPMQFLPATWQENAIDADRDGVANPNDIDDAALTAAVYLCKGGRDMSRADSWWEAILSYNAVQPHAQKVFTTADEYGRRSQS</sequence>
<dbReference type="EMBL" id="LT629758">
    <property type="protein sequence ID" value="SDT76054.1"/>
    <property type="molecule type" value="Genomic_DNA"/>
</dbReference>
<reference evidence="3 4" key="1">
    <citation type="submission" date="2016-10" db="EMBL/GenBank/DDBJ databases">
        <authorList>
            <person name="de Groot N.N."/>
        </authorList>
    </citation>
    <scope>NUCLEOTIDE SEQUENCE [LARGE SCALE GENOMIC DNA]</scope>
    <source>
        <strain evidence="3 4">DSM 43941</strain>
    </source>
</reference>
<evidence type="ECO:0000313" key="4">
    <source>
        <dbReference type="Proteomes" id="UP000198688"/>
    </source>
</evidence>
<dbReference type="Proteomes" id="UP000198688">
    <property type="component" value="Chromosome I"/>
</dbReference>
<keyword evidence="4" id="KW-1185">Reference proteome</keyword>
<dbReference type="InterPro" id="IPR023346">
    <property type="entry name" value="Lysozyme-like_dom_sf"/>
</dbReference>
<proteinExistence type="predicted"/>
<dbReference type="RefSeq" id="WP_231953699.1">
    <property type="nucleotide sequence ID" value="NZ_LT629758.1"/>
</dbReference>
<dbReference type="InterPro" id="IPR043426">
    <property type="entry name" value="MltB-like"/>
</dbReference>
<dbReference type="GO" id="GO:0008933">
    <property type="term" value="F:peptidoglycan lytic transglycosylase activity"/>
    <property type="evidence" value="ECO:0007669"/>
    <property type="project" value="TreeGrafter"/>
</dbReference>
<organism evidence="3 4">
    <name type="scientific">Actinoplanes derwentensis</name>
    <dbReference type="NCBI Taxonomy" id="113562"/>
    <lineage>
        <taxon>Bacteria</taxon>
        <taxon>Bacillati</taxon>
        <taxon>Actinomycetota</taxon>
        <taxon>Actinomycetes</taxon>
        <taxon>Micromonosporales</taxon>
        <taxon>Micromonosporaceae</taxon>
        <taxon>Actinoplanes</taxon>
    </lineage>
</organism>
<dbReference type="GO" id="GO:0009253">
    <property type="term" value="P:peptidoglycan catabolic process"/>
    <property type="evidence" value="ECO:0007669"/>
    <property type="project" value="TreeGrafter"/>
</dbReference>
<protein>
    <submittedName>
        <fullName evidence="3">Transglycosylase SLT domain-containing protein</fullName>
    </submittedName>
</protein>
<dbReference type="Gene3D" id="1.10.530.10">
    <property type="match status" value="1"/>
</dbReference>
<accession>A0A1H2D0C8</accession>
<feature type="region of interest" description="Disordered" evidence="1">
    <location>
        <begin position="26"/>
        <end position="46"/>
    </location>
</feature>
<dbReference type="InterPro" id="IPR031304">
    <property type="entry name" value="SLT_2"/>
</dbReference>
<dbReference type="CDD" id="cd13399">
    <property type="entry name" value="Slt35-like"/>
    <property type="match status" value="1"/>
</dbReference>
<gene>
    <name evidence="3" type="ORF">SAMN04489716_7496</name>
</gene>
<dbReference type="Pfam" id="PF13406">
    <property type="entry name" value="SLT_2"/>
    <property type="match status" value="1"/>
</dbReference>
<evidence type="ECO:0000313" key="3">
    <source>
        <dbReference type="EMBL" id="SDT76054.1"/>
    </source>
</evidence>
<dbReference type="SUPFAM" id="SSF53955">
    <property type="entry name" value="Lysozyme-like"/>
    <property type="match status" value="1"/>
</dbReference>
<evidence type="ECO:0000259" key="2">
    <source>
        <dbReference type="Pfam" id="PF13406"/>
    </source>
</evidence>
<dbReference type="PANTHER" id="PTHR30163">
    <property type="entry name" value="MEMBRANE-BOUND LYTIC MUREIN TRANSGLYCOSYLASE B"/>
    <property type="match status" value="1"/>
</dbReference>
<dbReference type="AlphaFoldDB" id="A0A1H2D0C8"/>
<dbReference type="STRING" id="113562.SAMN04489716_7496"/>